<evidence type="ECO:0000256" key="1">
    <source>
        <dbReference type="SAM" id="MobiDB-lite"/>
    </source>
</evidence>
<proteinExistence type="predicted"/>
<dbReference type="PANTHER" id="PTHR30634">
    <property type="entry name" value="OUTER MEMBRANE LOLAB LIPOPROTEIN INSERTION APPARATUS"/>
    <property type="match status" value="1"/>
</dbReference>
<feature type="region of interest" description="Disordered" evidence="1">
    <location>
        <begin position="115"/>
        <end position="156"/>
    </location>
</feature>
<dbReference type="InterPro" id="IPR050458">
    <property type="entry name" value="LolB"/>
</dbReference>
<feature type="compositionally biased region" description="Polar residues" evidence="1">
    <location>
        <begin position="744"/>
        <end position="754"/>
    </location>
</feature>
<dbReference type="RefSeq" id="WP_184581744.1">
    <property type="nucleotide sequence ID" value="NZ_JACHJT010000001.1"/>
</dbReference>
<dbReference type="AlphaFoldDB" id="A0A7W7W5M8"/>
<comment type="caution">
    <text evidence="2">The sequence shown here is derived from an EMBL/GenBank/DDBJ whole genome shotgun (WGS) entry which is preliminary data.</text>
</comment>
<feature type="compositionally biased region" description="Basic and acidic residues" evidence="1">
    <location>
        <begin position="115"/>
        <end position="125"/>
    </location>
</feature>
<reference evidence="2 3" key="1">
    <citation type="submission" date="2020-08" db="EMBL/GenBank/DDBJ databases">
        <title>Sequencing the genomes of 1000 actinobacteria strains.</title>
        <authorList>
            <person name="Klenk H.-P."/>
        </authorList>
    </citation>
    <scope>NUCLEOTIDE SEQUENCE [LARGE SCALE GENOMIC DNA]</scope>
    <source>
        <strain evidence="2 3">DSM 102030</strain>
    </source>
</reference>
<dbReference type="Pfam" id="PF18934">
    <property type="entry name" value="DUF5682"/>
    <property type="match status" value="1"/>
</dbReference>
<feature type="compositionally biased region" description="Low complexity" evidence="1">
    <location>
        <begin position="131"/>
        <end position="147"/>
    </location>
</feature>
<keyword evidence="3" id="KW-1185">Reference proteome</keyword>
<feature type="region of interest" description="Disordered" evidence="1">
    <location>
        <begin position="731"/>
        <end position="756"/>
    </location>
</feature>
<gene>
    <name evidence="2" type="ORF">F4561_004839</name>
</gene>
<name>A0A7W7W5M8_9ACTN</name>
<dbReference type="PANTHER" id="PTHR30634:SF14">
    <property type="match status" value="1"/>
</dbReference>
<sequence>MAGTTTRAASGSVHILGIRHHGPGSARAVRAALEELKPDTVLIEGPPEADSLTGLVGGTEPPVALLAYQPDEPAKSAFWPFAVFSPEWQALRYANDHGVPVRFCDLPASVTLAERHDKDGKRTTDADGDDTGAPGEPDSPDDPGGAENDAKRRARLDPLGVLAEAAGYDDAERWWDDVIEQRGDSEPAPFSAITEAMTAVRAELAPEPDEREARREAHMRQTMRAALKEGCERLAVVCGAWHAPALSDLQATTATADRALLRGLPKVKTTATWVPWTHGRLASASGYGAGVTAPGWYHHLFTASDRPIHRWLTDAARVLREEDQPVSSAHVIEAVRLAETLATVRGRPLAGLSEVAEATSAVLCEGEEARARLVHQRMVVGERLGSVPEDTPMVPLQRDLAATQRALQFKPEALSKQVTLDLRKERQRGRSVLLHRLRLIGVEWGVPARDQVRSRGTFRESWTVQWSPELDVSLIEASRWGTTLVGAATAKAHDIADSAELPGLTDLTERCLLAELTDALPEVLDAVARRAAVDRDVTHLMGALPPLARSSRYGDVRGTDAAALHKVADELLRRVCAGLAPAVVNLDDDAAETMVGLVDAVHTASPLLGADAERRWLDALDALATREAAPGLVAGRAHRILHDSGRLDSATVRRRLGLTVSRAGDPAHAAAWLEGFLSGSGLILVHDHELLAVIDTWLAELSTDAFTSVLPLLRRTFGGFAAPERRAIGESVARPRVARANGDQHASTGPQLDTQRAAPAVATVAAVIGG</sequence>
<evidence type="ECO:0000313" key="3">
    <source>
        <dbReference type="Proteomes" id="UP000523007"/>
    </source>
</evidence>
<protein>
    <submittedName>
        <fullName evidence="2">Uncharacterized protein</fullName>
    </submittedName>
</protein>
<dbReference type="Proteomes" id="UP000523007">
    <property type="component" value="Unassembled WGS sequence"/>
</dbReference>
<organism evidence="2 3">
    <name type="scientific">Lipingzhangella halophila</name>
    <dbReference type="NCBI Taxonomy" id="1783352"/>
    <lineage>
        <taxon>Bacteria</taxon>
        <taxon>Bacillati</taxon>
        <taxon>Actinomycetota</taxon>
        <taxon>Actinomycetes</taxon>
        <taxon>Streptosporangiales</taxon>
        <taxon>Nocardiopsidaceae</taxon>
        <taxon>Lipingzhangella</taxon>
    </lineage>
</organism>
<dbReference type="InterPro" id="IPR043737">
    <property type="entry name" value="DUF5682"/>
</dbReference>
<dbReference type="EMBL" id="JACHJT010000001">
    <property type="protein sequence ID" value="MBB4934019.1"/>
    <property type="molecule type" value="Genomic_DNA"/>
</dbReference>
<evidence type="ECO:0000313" key="2">
    <source>
        <dbReference type="EMBL" id="MBB4934019.1"/>
    </source>
</evidence>
<accession>A0A7W7W5M8</accession>